<accession>A0A7J9E717</accession>
<dbReference type="EMBL" id="JABEZW010000006">
    <property type="protein sequence ID" value="MBA0768608.1"/>
    <property type="molecule type" value="Genomic_DNA"/>
</dbReference>
<feature type="signal peptide" evidence="1">
    <location>
        <begin position="1"/>
        <end position="19"/>
    </location>
</feature>
<reference evidence="2 3" key="1">
    <citation type="journal article" date="2019" name="Genome Biol. Evol.">
        <title>Insights into the evolution of the New World diploid cottons (Gossypium, subgenus Houzingenia) based on genome sequencing.</title>
        <authorList>
            <person name="Grover C.E."/>
            <person name="Arick M.A. 2nd"/>
            <person name="Thrash A."/>
            <person name="Conover J.L."/>
            <person name="Sanders W.S."/>
            <person name="Peterson D.G."/>
            <person name="Frelichowski J.E."/>
            <person name="Scheffler J.A."/>
            <person name="Scheffler B.E."/>
            <person name="Wendel J.F."/>
        </authorList>
    </citation>
    <scope>NUCLEOTIDE SEQUENCE [LARGE SCALE GENOMIC DNA]</scope>
    <source>
        <strain evidence="2">8</strain>
        <tissue evidence="2">Leaf</tissue>
    </source>
</reference>
<comment type="caution">
    <text evidence="2">The sequence shown here is derived from an EMBL/GenBank/DDBJ whole genome shotgun (WGS) entry which is preliminary data.</text>
</comment>
<sequence>MANGTLSVVFLFCFGFGINRDVDDKEMRKVEEARQAYDAALNAAKEKQDEESLAAAVSARLHLQSFLFKSE</sequence>
<evidence type="ECO:0000313" key="2">
    <source>
        <dbReference type="EMBL" id="MBA0768608.1"/>
    </source>
</evidence>
<dbReference type="Proteomes" id="UP000593568">
    <property type="component" value="Unassembled WGS sequence"/>
</dbReference>
<proteinExistence type="predicted"/>
<dbReference type="AlphaFoldDB" id="A0A7J9E717"/>
<gene>
    <name evidence="2" type="ORF">Gotri_017400</name>
</gene>
<keyword evidence="1" id="KW-0732">Signal</keyword>
<dbReference type="GO" id="GO:0008017">
    <property type="term" value="F:microtubule binding"/>
    <property type="evidence" value="ECO:0007669"/>
    <property type="project" value="InterPro"/>
</dbReference>
<dbReference type="GO" id="GO:0010497">
    <property type="term" value="P:plasmodesmata-mediated intercellular transport"/>
    <property type="evidence" value="ECO:0007669"/>
    <property type="project" value="InterPro"/>
</dbReference>
<organism evidence="2 3">
    <name type="scientific">Gossypium trilobum</name>
    <dbReference type="NCBI Taxonomy" id="34281"/>
    <lineage>
        <taxon>Eukaryota</taxon>
        <taxon>Viridiplantae</taxon>
        <taxon>Streptophyta</taxon>
        <taxon>Embryophyta</taxon>
        <taxon>Tracheophyta</taxon>
        <taxon>Spermatophyta</taxon>
        <taxon>Magnoliopsida</taxon>
        <taxon>eudicotyledons</taxon>
        <taxon>Gunneridae</taxon>
        <taxon>Pentapetalae</taxon>
        <taxon>rosids</taxon>
        <taxon>malvids</taxon>
        <taxon>Malvales</taxon>
        <taxon>Malvaceae</taxon>
        <taxon>Malvoideae</taxon>
        <taxon>Gossypium</taxon>
    </lineage>
</organism>
<dbReference type="PANTHER" id="PTHR35502:SF2">
    <property type="entry name" value="PROTEIN MICROTUBULE BINDING PROTEIN 2C"/>
    <property type="match status" value="1"/>
</dbReference>
<dbReference type="PANTHER" id="PTHR35502">
    <property type="entry name" value="PROTEIN MICROTUBULE BINDING PROTEIN 2C"/>
    <property type="match status" value="1"/>
</dbReference>
<feature type="chain" id="PRO_5029702789" evidence="1">
    <location>
        <begin position="20"/>
        <end position="71"/>
    </location>
</feature>
<evidence type="ECO:0000313" key="3">
    <source>
        <dbReference type="Proteomes" id="UP000593568"/>
    </source>
</evidence>
<name>A0A7J9E717_9ROSI</name>
<evidence type="ECO:0000256" key="1">
    <source>
        <dbReference type="SAM" id="SignalP"/>
    </source>
</evidence>
<keyword evidence="3" id="KW-1185">Reference proteome</keyword>
<feature type="non-terminal residue" evidence="2">
    <location>
        <position position="71"/>
    </location>
</feature>
<dbReference type="InterPro" id="IPR040289">
    <property type="entry name" value="MBP2C"/>
</dbReference>
<protein>
    <submittedName>
        <fullName evidence="2">Uncharacterized protein</fullName>
    </submittedName>
</protein>